<name>A0AAV7JBH5_9METZ</name>
<proteinExistence type="predicted"/>
<keyword evidence="3" id="KW-1185">Reference proteome</keyword>
<dbReference type="PANTHER" id="PTHR45913:SF19">
    <property type="entry name" value="LOW QUALITY PROTEIN: ZINC FINGER BED DOMAIN-CONTAINING PROTEIN 5-LIKE"/>
    <property type="match status" value="1"/>
</dbReference>
<reference evidence="2 3" key="1">
    <citation type="journal article" date="2023" name="BMC Biol.">
        <title>The compact genome of the sponge Oopsacas minuta (Hexactinellida) is lacking key metazoan core genes.</title>
        <authorList>
            <person name="Santini S."/>
            <person name="Schenkelaars Q."/>
            <person name="Jourda C."/>
            <person name="Duchesne M."/>
            <person name="Belahbib H."/>
            <person name="Rocher C."/>
            <person name="Selva M."/>
            <person name="Riesgo A."/>
            <person name="Vervoort M."/>
            <person name="Leys S.P."/>
            <person name="Kodjabachian L."/>
            <person name="Le Bivic A."/>
            <person name="Borchiellini C."/>
            <person name="Claverie J.M."/>
            <person name="Renard E."/>
        </authorList>
    </citation>
    <scope>NUCLEOTIDE SEQUENCE [LARGE SCALE GENOMIC DNA]</scope>
    <source>
        <strain evidence="2">SPO-2</strain>
    </source>
</reference>
<dbReference type="PROSITE" id="PS00028">
    <property type="entry name" value="ZINC_FINGER_C2H2_1"/>
    <property type="match status" value="1"/>
</dbReference>
<evidence type="ECO:0000259" key="1">
    <source>
        <dbReference type="PROSITE" id="PS00028"/>
    </source>
</evidence>
<accession>A0AAV7JBH5</accession>
<feature type="domain" description="C2H2-type" evidence="1">
    <location>
        <begin position="84"/>
        <end position="104"/>
    </location>
</feature>
<sequence>MDGWLRTVTVRKRSENGEDNISIVTDELEYCEATTSACGRKVSEVCTTANVCSKRRKVIREYDQSYLRFGFSWTGAEGKSRPQCLMCGDVLSNESMKPAHLKRHLTTKHAVLKDKPIAFFQRKLDELRQSKAMIMSCVTPVAKAQEVSYCASLRIAKAGKPRNIGEELCLPLAKEITHIMCGEKAARQLNLVPLSNDTVSRRIIDMADDVKNILIERIKKSRYFSIQLDETTDVADLANLLVYVRYEYDGASQEDFLFSQTLITRTTAEHIFLLLNTFMEENCLDWKKCVGVCIDGARAMTGRHNGVAARIREVATEMRWTHCNIHREALAVEKMPEDLKSVLDSAVKTVNFIKARPMNSRPLWCAL</sequence>
<organism evidence="2 3">
    <name type="scientific">Oopsacas minuta</name>
    <dbReference type="NCBI Taxonomy" id="111878"/>
    <lineage>
        <taxon>Eukaryota</taxon>
        <taxon>Metazoa</taxon>
        <taxon>Porifera</taxon>
        <taxon>Hexactinellida</taxon>
        <taxon>Hexasterophora</taxon>
        <taxon>Lyssacinosida</taxon>
        <taxon>Leucopsacidae</taxon>
        <taxon>Oopsacas</taxon>
    </lineage>
</organism>
<dbReference type="EMBL" id="JAKMXF010000364">
    <property type="protein sequence ID" value="KAI6646044.1"/>
    <property type="molecule type" value="Genomic_DNA"/>
</dbReference>
<evidence type="ECO:0000313" key="3">
    <source>
        <dbReference type="Proteomes" id="UP001165289"/>
    </source>
</evidence>
<dbReference type="Proteomes" id="UP001165289">
    <property type="component" value="Unassembled WGS sequence"/>
</dbReference>
<gene>
    <name evidence="2" type="ORF">LOD99_9574</name>
</gene>
<comment type="caution">
    <text evidence="2">The sequence shown here is derived from an EMBL/GenBank/DDBJ whole genome shotgun (WGS) entry which is preliminary data.</text>
</comment>
<dbReference type="PANTHER" id="PTHR45913">
    <property type="entry name" value="EPM2A-INTERACTING PROTEIN 1"/>
    <property type="match status" value="1"/>
</dbReference>
<dbReference type="InterPro" id="IPR013087">
    <property type="entry name" value="Znf_C2H2_type"/>
</dbReference>
<protein>
    <submittedName>
        <fullName evidence="2">Zinc finger BED domain-containing protein 5-like</fullName>
    </submittedName>
</protein>
<evidence type="ECO:0000313" key="2">
    <source>
        <dbReference type="EMBL" id="KAI6646044.1"/>
    </source>
</evidence>
<dbReference type="AlphaFoldDB" id="A0AAV7JBH5"/>